<keyword evidence="5" id="KW-1185">Reference proteome</keyword>
<comment type="caution">
    <text evidence="4">The sequence shown here is derived from an EMBL/GenBank/DDBJ whole genome shotgun (WGS) entry which is preliminary data.</text>
</comment>
<sequence length="422" mass="47888">MDTFEGKEKYATLIFDEMAITQSLQFDNALSMVVGSHKKYVLSKKKTPRKPILKSVGVTRQSQLTEEGQHLYDLVTQANQTIQQLKNKMASYQERLKRAEDMAKATDFPNLLNHVSDSTYNFVMSQKVMALAVMKISGKGYRLLSKLFALPSRKTLTHLLSKLPFRAGIINNKILSSLRLAVQKMNTQERSCVLLFDEMSIEAHLQYNEKENCIDGFEDHGCRRKAAFANYVNIFMLQGACKQWKQPLMFTFNSGPINGLALKILIKTAIEKCQGVGLNIVATVCDQGLANQKAILLLKENVVHKSQTGGEQDNGKSFTVGEKSIVPLFDVPHLFKGLRNNLLNRNLHFELEGRKYVAKWQHVQEFYELDIADDTRMPTKLTDAHVYPEKINKMKVSLCTQVFSNSVGSLMWRLSKWNGIIV</sequence>
<keyword evidence="1" id="KW-0175">Coiled coil</keyword>
<protein>
    <recommendedName>
        <fullName evidence="6">Transposable element P transposase</fullName>
    </recommendedName>
</protein>
<gene>
    <name evidence="4" type="ORF">Zmor_000874</name>
</gene>
<accession>A0AA38MRQ9</accession>
<feature type="coiled-coil region" evidence="1">
    <location>
        <begin position="75"/>
        <end position="102"/>
    </location>
</feature>
<dbReference type="InterPro" id="IPR048365">
    <property type="entry name" value="TNP-like_RNaseH_N"/>
</dbReference>
<name>A0AA38MRQ9_9CUCU</name>
<evidence type="ECO:0000259" key="3">
    <source>
        <dbReference type="Pfam" id="PF21788"/>
    </source>
</evidence>
<proteinExistence type="predicted"/>
<dbReference type="Pfam" id="PF21788">
    <property type="entry name" value="TNP-like_GBD"/>
    <property type="match status" value="1"/>
</dbReference>
<evidence type="ECO:0000259" key="2">
    <source>
        <dbReference type="Pfam" id="PF21787"/>
    </source>
</evidence>
<dbReference type="Proteomes" id="UP001168821">
    <property type="component" value="Unassembled WGS sequence"/>
</dbReference>
<dbReference type="InterPro" id="IPR048366">
    <property type="entry name" value="TNP-like_GBD"/>
</dbReference>
<evidence type="ECO:0000313" key="5">
    <source>
        <dbReference type="Proteomes" id="UP001168821"/>
    </source>
</evidence>
<dbReference type="Pfam" id="PF21787">
    <property type="entry name" value="TNP-like_RNaseH_N"/>
    <property type="match status" value="1"/>
</dbReference>
<organism evidence="4 5">
    <name type="scientific">Zophobas morio</name>
    <dbReference type="NCBI Taxonomy" id="2755281"/>
    <lineage>
        <taxon>Eukaryota</taxon>
        <taxon>Metazoa</taxon>
        <taxon>Ecdysozoa</taxon>
        <taxon>Arthropoda</taxon>
        <taxon>Hexapoda</taxon>
        <taxon>Insecta</taxon>
        <taxon>Pterygota</taxon>
        <taxon>Neoptera</taxon>
        <taxon>Endopterygota</taxon>
        <taxon>Coleoptera</taxon>
        <taxon>Polyphaga</taxon>
        <taxon>Cucujiformia</taxon>
        <taxon>Tenebrionidae</taxon>
        <taxon>Zophobas</taxon>
    </lineage>
</organism>
<reference evidence="4" key="1">
    <citation type="journal article" date="2023" name="G3 (Bethesda)">
        <title>Whole genome assemblies of Zophobas morio and Tenebrio molitor.</title>
        <authorList>
            <person name="Kaur S."/>
            <person name="Stinson S.A."/>
            <person name="diCenzo G.C."/>
        </authorList>
    </citation>
    <scope>NUCLEOTIDE SEQUENCE</scope>
    <source>
        <strain evidence="4">QUZm001</strain>
    </source>
</reference>
<feature type="domain" description="Transposable element P transposase-like RNase H" evidence="2">
    <location>
        <begin position="170"/>
        <end position="298"/>
    </location>
</feature>
<evidence type="ECO:0008006" key="6">
    <source>
        <dbReference type="Google" id="ProtNLM"/>
    </source>
</evidence>
<feature type="domain" description="Transposable element P transposase-like GTP-binding insertion" evidence="3">
    <location>
        <begin position="333"/>
        <end position="409"/>
    </location>
</feature>
<evidence type="ECO:0000256" key="1">
    <source>
        <dbReference type="SAM" id="Coils"/>
    </source>
</evidence>
<evidence type="ECO:0000313" key="4">
    <source>
        <dbReference type="EMBL" id="KAJ3665377.1"/>
    </source>
</evidence>
<dbReference type="AlphaFoldDB" id="A0AA38MRQ9"/>
<dbReference type="EMBL" id="JALNTZ010000001">
    <property type="protein sequence ID" value="KAJ3665377.1"/>
    <property type="molecule type" value="Genomic_DNA"/>
</dbReference>